<sequence>MHRAWDVDDIWHMICEYLDRRDLKALALTCAHLGECASDALWADVTSPAAFTCRLPSDWRERPLTLQDVARLDQRFARIRTITFRSKTIPAGFKHTKELASANKKKNWSTLWSEVAALRPQSQAFPALRTVDVHNTHRDVLIPLVGLSATQLRTLRLRGLHGKKRRAVTQDFVQNAEELAQPPARDADTHLRLLGKHVQSPLDSIQLRPRLHAPEVERAKAYLATSQPILSPQLNTMSELSPFKYKLRHAWKMLLDQLDHASSLDVLTAYYLTIKAARFVLAGTDQSQDFGASFSRLSLEFKKTPVPDGMDAAGALAAAIQMVVEANPRRKHKRLTDLIMSLQRWSDMFTAPAGESLNGQSFLDSLSITLPNLRSLELSRVPHFLERYDPDIYRAYAEQMPSLENLQLGSQWDPFHPWCYSEKAFKKDNMVPIRHLAAFLSLLPGLESIGLPMVINDAFLDSDPSPAFAARAVKAVSLHCLTARPEVYKSALANLEADLSTYFPIARPSRETIEVWFIEDREPLWQLRPRSYIKHHLRSSTQQ</sequence>
<dbReference type="OrthoDB" id="3543113at2759"/>
<dbReference type="AlphaFoldDB" id="A0A6H0XXW7"/>
<gene>
    <name evidence="1" type="ORF">AMS68_005022</name>
</gene>
<evidence type="ECO:0000313" key="1">
    <source>
        <dbReference type="EMBL" id="QIW99504.1"/>
    </source>
</evidence>
<proteinExistence type="predicted"/>
<dbReference type="EMBL" id="CP051141">
    <property type="protein sequence ID" value="QIW99504.1"/>
    <property type="molecule type" value="Genomic_DNA"/>
</dbReference>
<accession>A0A6H0XXW7</accession>
<keyword evidence="2" id="KW-1185">Reference proteome</keyword>
<dbReference type="Proteomes" id="UP000503462">
    <property type="component" value="Chromosome 3"/>
</dbReference>
<reference evidence="1 2" key="1">
    <citation type="journal article" date="2016" name="Sci. Rep.">
        <title>Peltaster fructicola genome reveals evolution from an invasive phytopathogen to an ectophytic parasite.</title>
        <authorList>
            <person name="Xu C."/>
            <person name="Chen H."/>
            <person name="Gleason M.L."/>
            <person name="Xu J.R."/>
            <person name="Liu H."/>
            <person name="Zhang R."/>
            <person name="Sun G."/>
        </authorList>
    </citation>
    <scope>NUCLEOTIDE SEQUENCE [LARGE SCALE GENOMIC DNA]</scope>
    <source>
        <strain evidence="1 2">LNHT1506</strain>
    </source>
</reference>
<organism evidence="1 2">
    <name type="scientific">Peltaster fructicola</name>
    <dbReference type="NCBI Taxonomy" id="286661"/>
    <lineage>
        <taxon>Eukaryota</taxon>
        <taxon>Fungi</taxon>
        <taxon>Dikarya</taxon>
        <taxon>Ascomycota</taxon>
        <taxon>Pezizomycotina</taxon>
        <taxon>Dothideomycetes</taxon>
        <taxon>Dothideomycetes incertae sedis</taxon>
        <taxon>Peltaster</taxon>
    </lineage>
</organism>
<evidence type="ECO:0008006" key="3">
    <source>
        <dbReference type="Google" id="ProtNLM"/>
    </source>
</evidence>
<protein>
    <recommendedName>
        <fullName evidence="3">F-box domain-containing protein</fullName>
    </recommendedName>
</protein>
<name>A0A6H0XXW7_9PEZI</name>
<evidence type="ECO:0000313" key="2">
    <source>
        <dbReference type="Proteomes" id="UP000503462"/>
    </source>
</evidence>
<dbReference type="SUPFAM" id="SSF52047">
    <property type="entry name" value="RNI-like"/>
    <property type="match status" value="1"/>
</dbReference>